<evidence type="ECO:0000256" key="5">
    <source>
        <dbReference type="ARBA" id="ARBA00015486"/>
    </source>
</evidence>
<sequence>MELDKYIQGISETDVDFENSGRAHWDSRTHPVGSLGALEEYSIRLAGIQRRKIPRIRKKSILVMCADNGVVKEDVSSSPPVFTQLLANAMARGETGVCALAKHNGAKVVVIDVGMEKGIEREAGICDASVRAGTGNIATEDAMTREEAVQAIGVGIRYAEAEIEDGADILGTGELGIGNTTTASALLYILSGEAPEACVGYGAGITDAQWQKKVRAVCRAKARLDGCEDAIDILAKSGGLDIAALAGVFLAGAYHRVPVVCDGLISGVAAYLAIQMEPLAKGYIFPSHRSAELAASVLYRVLDITPPLDLHMRLGEGSGCPLFFSLLESAIACMESMGSFEANQIDPAVLVSLRKDTP</sequence>
<gene>
    <name evidence="11" type="primary">cobT</name>
    <name evidence="11" type="ORF">NCTC13079_00695</name>
</gene>
<evidence type="ECO:0000256" key="7">
    <source>
        <dbReference type="ARBA" id="ARBA00022676"/>
    </source>
</evidence>
<protein>
    <recommendedName>
        <fullName evidence="5 10">Nicotinate-nucleotide--dimethylbenzimidazole phosphoribosyltransferase</fullName>
        <ecNumber evidence="4 10">2.4.2.21</ecNumber>
    </recommendedName>
</protein>
<dbReference type="Gene3D" id="1.10.1610.10">
    <property type="match status" value="1"/>
</dbReference>
<evidence type="ECO:0000313" key="12">
    <source>
        <dbReference type="Proteomes" id="UP000269544"/>
    </source>
</evidence>
<proteinExistence type="inferred from homology"/>
<dbReference type="Pfam" id="PF02277">
    <property type="entry name" value="DBI_PRT"/>
    <property type="match status" value="1"/>
</dbReference>
<dbReference type="CDD" id="cd02439">
    <property type="entry name" value="DMB-PRT_CobT"/>
    <property type="match status" value="1"/>
</dbReference>
<evidence type="ECO:0000256" key="1">
    <source>
        <dbReference type="ARBA" id="ARBA00002197"/>
    </source>
</evidence>
<comment type="catalytic activity">
    <reaction evidence="9">
        <text>5,6-dimethylbenzimidazole + nicotinate beta-D-ribonucleotide = alpha-ribazole 5'-phosphate + nicotinate + H(+)</text>
        <dbReference type="Rhea" id="RHEA:11196"/>
        <dbReference type="ChEBI" id="CHEBI:15378"/>
        <dbReference type="ChEBI" id="CHEBI:15890"/>
        <dbReference type="ChEBI" id="CHEBI:32544"/>
        <dbReference type="ChEBI" id="CHEBI:57502"/>
        <dbReference type="ChEBI" id="CHEBI:57918"/>
        <dbReference type="EC" id="2.4.2.21"/>
    </reaction>
</comment>
<dbReference type="GO" id="GO:0009236">
    <property type="term" value="P:cobalamin biosynthetic process"/>
    <property type="evidence" value="ECO:0007669"/>
    <property type="project" value="UniProtKB-UniRule"/>
</dbReference>
<dbReference type="RefSeq" id="WP_164715207.1">
    <property type="nucleotide sequence ID" value="NZ_LR134523.1"/>
</dbReference>
<evidence type="ECO:0000313" key="11">
    <source>
        <dbReference type="EMBL" id="VEJ35453.1"/>
    </source>
</evidence>
<dbReference type="InterPro" id="IPR036087">
    <property type="entry name" value="Nict_dMeBzImd_PRibTrfase_sf"/>
</dbReference>
<evidence type="ECO:0000256" key="3">
    <source>
        <dbReference type="ARBA" id="ARBA00007110"/>
    </source>
</evidence>
<dbReference type="GO" id="GO:0008939">
    <property type="term" value="F:nicotinate-nucleotide-dimethylbenzimidazole phosphoribosyltransferase activity"/>
    <property type="evidence" value="ECO:0007669"/>
    <property type="project" value="UniProtKB-UniRule"/>
</dbReference>
<evidence type="ECO:0000256" key="10">
    <source>
        <dbReference type="NCBIfam" id="TIGR03160"/>
    </source>
</evidence>
<dbReference type="Gene3D" id="3.40.50.10210">
    <property type="match status" value="1"/>
</dbReference>
<dbReference type="FunFam" id="3.40.50.10210:FF:000001">
    <property type="entry name" value="Nicotinate-nucleotide--dimethylbenzimidazole phosphoribosyltransferase"/>
    <property type="match status" value="1"/>
</dbReference>
<dbReference type="EMBL" id="LR134523">
    <property type="protein sequence ID" value="VEJ35453.1"/>
    <property type="molecule type" value="Genomic_DNA"/>
</dbReference>
<dbReference type="InterPro" id="IPR023195">
    <property type="entry name" value="Nict_dMeBzImd_PRibTrfase_N"/>
</dbReference>
<keyword evidence="7 11" id="KW-0328">Glycosyltransferase</keyword>
<dbReference type="KEGG" id="piv:NCTC13079_00695"/>
<dbReference type="SUPFAM" id="SSF52733">
    <property type="entry name" value="Nicotinate mononucleotide:5,6-dimethylbenzimidazole phosphoribosyltransferase (CobT)"/>
    <property type="match status" value="1"/>
</dbReference>
<evidence type="ECO:0000256" key="6">
    <source>
        <dbReference type="ARBA" id="ARBA00022573"/>
    </source>
</evidence>
<name>A0A3S5AJ49_9FIRM</name>
<comment type="similarity">
    <text evidence="3">Belongs to the CobT family.</text>
</comment>
<dbReference type="UniPathway" id="UPA00061">
    <property type="reaction ID" value="UER00516"/>
</dbReference>
<dbReference type="PANTHER" id="PTHR43463">
    <property type="entry name" value="NICOTINATE-NUCLEOTIDE--DIMETHYLBENZIMIDAZOLE PHOSPHORIBOSYLTRANSFERASE"/>
    <property type="match status" value="1"/>
</dbReference>
<evidence type="ECO:0000256" key="8">
    <source>
        <dbReference type="ARBA" id="ARBA00022679"/>
    </source>
</evidence>
<keyword evidence="12" id="KW-1185">Reference proteome</keyword>
<dbReference type="EC" id="2.4.2.21" evidence="4 10"/>
<dbReference type="AlphaFoldDB" id="A0A3S5AJ49"/>
<reference evidence="11 12" key="1">
    <citation type="submission" date="2018-12" db="EMBL/GenBank/DDBJ databases">
        <authorList>
            <consortium name="Pathogen Informatics"/>
        </authorList>
    </citation>
    <scope>NUCLEOTIDE SEQUENCE [LARGE SCALE GENOMIC DNA]</scope>
    <source>
        <strain evidence="11 12">NCTC13079</strain>
    </source>
</reference>
<comment type="function">
    <text evidence="1">Catalyzes the synthesis of alpha-ribazole-5'-phosphate from nicotinate mononucleotide (NAMN) and 5,6-dimethylbenzimidazole (DMB).</text>
</comment>
<dbReference type="NCBIfam" id="NF000996">
    <property type="entry name" value="PRK00105.1"/>
    <property type="match status" value="1"/>
</dbReference>
<comment type="pathway">
    <text evidence="2">Nucleoside biosynthesis; alpha-ribazole biosynthesis; alpha-ribazole from 5,6-dimethylbenzimidazole: step 1/2.</text>
</comment>
<evidence type="ECO:0000256" key="4">
    <source>
        <dbReference type="ARBA" id="ARBA00011991"/>
    </source>
</evidence>
<keyword evidence="8 11" id="KW-0808">Transferase</keyword>
<dbReference type="PANTHER" id="PTHR43463:SF1">
    <property type="entry name" value="NICOTINATE-NUCLEOTIDE--DIMETHYLBENZIMIDAZOLE PHOSPHORIBOSYLTRANSFERASE"/>
    <property type="match status" value="1"/>
</dbReference>
<accession>A0A3S5AJ49</accession>
<dbReference type="Proteomes" id="UP000269544">
    <property type="component" value="Chromosome"/>
</dbReference>
<keyword evidence="6" id="KW-0169">Cobalamin biosynthesis</keyword>
<organism evidence="11 12">
    <name type="scientific">Aedoeadaptatus ivorii</name>
    <dbReference type="NCBI Taxonomy" id="54006"/>
    <lineage>
        <taxon>Bacteria</taxon>
        <taxon>Bacillati</taxon>
        <taxon>Bacillota</taxon>
        <taxon>Tissierellia</taxon>
        <taxon>Tissierellales</taxon>
        <taxon>Peptoniphilaceae</taxon>
        <taxon>Aedoeadaptatus</taxon>
    </lineage>
</organism>
<dbReference type="InterPro" id="IPR017846">
    <property type="entry name" value="Nict_dMeBzImd_PRibTrfase_bact"/>
</dbReference>
<evidence type="ECO:0000256" key="9">
    <source>
        <dbReference type="ARBA" id="ARBA00047340"/>
    </source>
</evidence>
<dbReference type="NCBIfam" id="TIGR03160">
    <property type="entry name" value="cobT_DBIPRT"/>
    <property type="match status" value="1"/>
</dbReference>
<dbReference type="InterPro" id="IPR003200">
    <property type="entry name" value="Nict_dMeBzImd_PRibTrfase"/>
</dbReference>
<evidence type="ECO:0000256" key="2">
    <source>
        <dbReference type="ARBA" id="ARBA00005049"/>
    </source>
</evidence>